<evidence type="ECO:0000313" key="2">
    <source>
        <dbReference type="EMBL" id="PWB03902.1"/>
    </source>
</evidence>
<dbReference type="NCBIfam" id="TIGR03915">
    <property type="entry name" value="SAM_7_link_chp"/>
    <property type="match status" value="1"/>
</dbReference>
<dbReference type="AlphaFoldDB" id="A0A2V1IM97"/>
<evidence type="ECO:0000313" key="3">
    <source>
        <dbReference type="Proteomes" id="UP000244905"/>
    </source>
</evidence>
<keyword evidence="3" id="KW-1185">Reference proteome</keyword>
<dbReference type="EMBL" id="PUEC01000003">
    <property type="protein sequence ID" value="PWB03902.1"/>
    <property type="molecule type" value="Genomic_DNA"/>
</dbReference>
<dbReference type="InterPro" id="IPR025404">
    <property type="entry name" value="DUF4130"/>
</dbReference>
<sequence>MIIYRFDGSFDGLLSAVFDSFARREKPDALLTPDGSLPLFYDLVHQVETDSDKSGRVWRKLTKVITASARAALTSAFLTDNPEFPILALRFISRAVTSPGVSVETDFSDPAVLTVLKECRRVRGEAHRLLQFVRFQKAADGTYFAMIEPAFDVLPFAVNHFADRFSDQPFIIYDRLRDYGYHYDGAELKRVVISSDGYHMQTGLLSEEIMHPQERLFQDLWRAYVKSTAIMERLNPRKQRQDMPVRYWKYLTEMQK</sequence>
<name>A0A2V1IM97_9BACT</name>
<dbReference type="GeneID" id="82525082"/>
<dbReference type="InterPro" id="IPR023875">
    <property type="entry name" value="DNA_repair_put"/>
</dbReference>
<proteinExistence type="predicted"/>
<feature type="domain" description="DUF4130" evidence="1">
    <location>
        <begin position="87"/>
        <end position="253"/>
    </location>
</feature>
<dbReference type="Pfam" id="PF13566">
    <property type="entry name" value="DUF4130"/>
    <property type="match status" value="1"/>
</dbReference>
<comment type="caution">
    <text evidence="2">The sequence shown here is derived from an EMBL/GenBank/DDBJ whole genome shotgun (WGS) entry which is preliminary data.</text>
</comment>
<organism evidence="2 3">
    <name type="scientific">Duncaniella muris</name>
    <dbReference type="NCBI Taxonomy" id="2094150"/>
    <lineage>
        <taxon>Bacteria</taxon>
        <taxon>Pseudomonadati</taxon>
        <taxon>Bacteroidota</taxon>
        <taxon>Bacteroidia</taxon>
        <taxon>Bacteroidales</taxon>
        <taxon>Muribaculaceae</taxon>
        <taxon>Duncaniella</taxon>
    </lineage>
</organism>
<protein>
    <submittedName>
        <fullName evidence="2">DNA metabolism protein</fullName>
    </submittedName>
</protein>
<reference evidence="3" key="1">
    <citation type="submission" date="2018-02" db="EMBL/GenBank/DDBJ databases">
        <authorList>
            <person name="Clavel T."/>
            <person name="Strowig T."/>
        </authorList>
    </citation>
    <scope>NUCLEOTIDE SEQUENCE [LARGE SCALE GENOMIC DNA]</scope>
    <source>
        <strain evidence="3">DSM 103720</strain>
    </source>
</reference>
<gene>
    <name evidence="2" type="ORF">C5O23_01795</name>
</gene>
<accession>A0A2V1IM97</accession>
<dbReference type="RefSeq" id="WP_107031246.1">
    <property type="nucleotide sequence ID" value="NZ_CAPEJN010000054.1"/>
</dbReference>
<evidence type="ECO:0000259" key="1">
    <source>
        <dbReference type="Pfam" id="PF13566"/>
    </source>
</evidence>
<dbReference type="Proteomes" id="UP000244905">
    <property type="component" value="Unassembled WGS sequence"/>
</dbReference>